<dbReference type="Proteomes" id="UP001597453">
    <property type="component" value="Unassembled WGS sequence"/>
</dbReference>
<feature type="domain" description="Pyridine nucleotide-disulphide oxidoreductase dimerisation" evidence="10">
    <location>
        <begin position="369"/>
        <end position="477"/>
    </location>
</feature>
<dbReference type="PROSITE" id="PS00076">
    <property type="entry name" value="PYRIDINE_REDOX_1"/>
    <property type="match status" value="1"/>
</dbReference>
<dbReference type="InterPro" id="IPR050151">
    <property type="entry name" value="Class-I_Pyr_Nuc-Dis_Oxidored"/>
</dbReference>
<evidence type="ECO:0000256" key="1">
    <source>
        <dbReference type="ARBA" id="ARBA00001974"/>
    </source>
</evidence>
<dbReference type="EC" id="1.8.1.15" evidence="12"/>
<dbReference type="InterPro" id="IPR036188">
    <property type="entry name" value="FAD/NAD-bd_sf"/>
</dbReference>
<dbReference type="InterPro" id="IPR001100">
    <property type="entry name" value="Pyr_nuc-diS_OxRdtase"/>
</dbReference>
<dbReference type="InterPro" id="IPR016156">
    <property type="entry name" value="FAD/NAD-linked_Rdtase_dimer_sf"/>
</dbReference>
<evidence type="ECO:0000256" key="3">
    <source>
        <dbReference type="ARBA" id="ARBA00022630"/>
    </source>
</evidence>
<dbReference type="InterPro" id="IPR023753">
    <property type="entry name" value="FAD/NAD-binding_dom"/>
</dbReference>
<evidence type="ECO:0000259" key="11">
    <source>
        <dbReference type="Pfam" id="PF07992"/>
    </source>
</evidence>
<proteinExistence type="inferred from homology"/>
<dbReference type="PANTHER" id="PTHR22912:SF217">
    <property type="entry name" value="DIHYDROLIPOYL DEHYDROGENASE"/>
    <property type="match status" value="1"/>
</dbReference>
<reference evidence="13" key="1">
    <citation type="journal article" date="2019" name="Int. J. Syst. Evol. Microbiol.">
        <title>The Global Catalogue of Microorganisms (GCM) 10K type strain sequencing project: providing services to taxonomists for standard genome sequencing and annotation.</title>
        <authorList>
            <consortium name="The Broad Institute Genomics Platform"/>
            <consortium name="The Broad Institute Genome Sequencing Center for Infectious Disease"/>
            <person name="Wu L."/>
            <person name="Ma J."/>
        </authorList>
    </citation>
    <scope>NUCLEOTIDE SEQUENCE [LARGE SCALE GENOMIC DNA]</scope>
    <source>
        <strain evidence="13">TISTR 1511</strain>
    </source>
</reference>
<evidence type="ECO:0000256" key="7">
    <source>
        <dbReference type="ARBA" id="ARBA00023157"/>
    </source>
</evidence>
<dbReference type="SUPFAM" id="SSF55424">
    <property type="entry name" value="FAD/NAD-linked reductases, dimerisation (C-terminal) domain"/>
    <property type="match status" value="1"/>
</dbReference>
<keyword evidence="7" id="KW-1015">Disulfide bond</keyword>
<evidence type="ECO:0000313" key="13">
    <source>
        <dbReference type="Proteomes" id="UP001597453"/>
    </source>
</evidence>
<dbReference type="PIRSF" id="PIRSF000350">
    <property type="entry name" value="Mercury_reductase_MerA"/>
    <property type="match status" value="1"/>
</dbReference>
<comment type="similarity">
    <text evidence="2 9">Belongs to the class-I pyridine nucleotide-disulfide oxidoreductase family.</text>
</comment>
<organism evidence="12 13">
    <name type="scientific">Gulosibacter bifidus</name>
    <dbReference type="NCBI Taxonomy" id="272239"/>
    <lineage>
        <taxon>Bacteria</taxon>
        <taxon>Bacillati</taxon>
        <taxon>Actinomycetota</taxon>
        <taxon>Actinomycetes</taxon>
        <taxon>Micrococcales</taxon>
        <taxon>Microbacteriaceae</taxon>
        <taxon>Gulosibacter</taxon>
    </lineage>
</organism>
<keyword evidence="5 9" id="KW-0560">Oxidoreductase</keyword>
<keyword evidence="13" id="KW-1185">Reference proteome</keyword>
<comment type="caution">
    <text evidence="12">The sequence shown here is derived from an EMBL/GenBank/DDBJ whole genome shotgun (WGS) entry which is preliminary data.</text>
</comment>
<dbReference type="InterPro" id="IPR004099">
    <property type="entry name" value="Pyr_nucl-diS_OxRdtase_dimer"/>
</dbReference>
<evidence type="ECO:0000259" key="10">
    <source>
        <dbReference type="Pfam" id="PF02852"/>
    </source>
</evidence>
<dbReference type="PANTHER" id="PTHR22912">
    <property type="entry name" value="DISULFIDE OXIDOREDUCTASE"/>
    <property type="match status" value="1"/>
</dbReference>
<evidence type="ECO:0000256" key="4">
    <source>
        <dbReference type="ARBA" id="ARBA00022827"/>
    </source>
</evidence>
<dbReference type="EMBL" id="JBHUNF010000001">
    <property type="protein sequence ID" value="MFD2673747.1"/>
    <property type="molecule type" value="Genomic_DNA"/>
</dbReference>
<dbReference type="NCBIfam" id="NF005884">
    <property type="entry name" value="PRK07846.1"/>
    <property type="match status" value="1"/>
</dbReference>
<evidence type="ECO:0000256" key="9">
    <source>
        <dbReference type="RuleBase" id="RU003691"/>
    </source>
</evidence>
<dbReference type="Gene3D" id="3.30.390.30">
    <property type="match status" value="1"/>
</dbReference>
<dbReference type="InterPro" id="IPR012999">
    <property type="entry name" value="Pyr_OxRdtase_I_AS"/>
</dbReference>
<evidence type="ECO:0000256" key="8">
    <source>
        <dbReference type="ARBA" id="ARBA00023284"/>
    </source>
</evidence>
<dbReference type="PRINTS" id="PR00411">
    <property type="entry name" value="PNDRDTASEI"/>
</dbReference>
<comment type="cofactor">
    <cofactor evidence="1">
        <name>FAD</name>
        <dbReference type="ChEBI" id="CHEBI:57692"/>
    </cofactor>
</comment>
<keyword evidence="3 9" id="KW-0285">Flavoprotein</keyword>
<evidence type="ECO:0000313" key="12">
    <source>
        <dbReference type="EMBL" id="MFD2673747.1"/>
    </source>
</evidence>
<dbReference type="RefSeq" id="WP_159421342.1">
    <property type="nucleotide sequence ID" value="NZ_JBHUNF010000001.1"/>
</dbReference>
<keyword evidence="6" id="KW-0520">NAD</keyword>
<dbReference type="Pfam" id="PF02852">
    <property type="entry name" value="Pyr_redox_dim"/>
    <property type="match status" value="1"/>
</dbReference>
<evidence type="ECO:0000256" key="2">
    <source>
        <dbReference type="ARBA" id="ARBA00007532"/>
    </source>
</evidence>
<evidence type="ECO:0000256" key="5">
    <source>
        <dbReference type="ARBA" id="ARBA00023002"/>
    </source>
</evidence>
<dbReference type="Pfam" id="PF07992">
    <property type="entry name" value="Pyr_redox_2"/>
    <property type="match status" value="1"/>
</dbReference>
<feature type="domain" description="FAD/NAD(P)-binding" evidence="11">
    <location>
        <begin position="22"/>
        <end position="339"/>
    </location>
</feature>
<dbReference type="Gene3D" id="3.50.50.60">
    <property type="entry name" value="FAD/NAD(P)-binding domain"/>
    <property type="match status" value="2"/>
</dbReference>
<evidence type="ECO:0000256" key="6">
    <source>
        <dbReference type="ARBA" id="ARBA00023027"/>
    </source>
</evidence>
<dbReference type="GO" id="GO:0050627">
    <property type="term" value="F:mycothione reductase [NAD(P)H] activity"/>
    <property type="evidence" value="ECO:0007669"/>
    <property type="project" value="UniProtKB-EC"/>
</dbReference>
<gene>
    <name evidence="12" type="ORF">ACFSUQ_00280</name>
</gene>
<dbReference type="PRINTS" id="PR00368">
    <property type="entry name" value="FADPNR"/>
</dbReference>
<name>A0ABW5RFM4_9MICO</name>
<keyword evidence="4 9" id="KW-0274">FAD</keyword>
<accession>A0ABW5RFM4</accession>
<keyword evidence="8 9" id="KW-0676">Redox-active center</keyword>
<dbReference type="SUPFAM" id="SSF51905">
    <property type="entry name" value="FAD/NAD(P)-binding domain"/>
    <property type="match status" value="1"/>
</dbReference>
<protein>
    <submittedName>
        <fullName evidence="12">Mycothione reductase</fullName>
        <ecNumber evidence="12">1.8.1.15</ecNumber>
    </submittedName>
</protein>
<sequence length="488" mass="52090">MSETAASETELSFEAGAPTELFDVIVIGAGSGNSIPSPELAGLKIAIVDDGRWFGGTCLNAGCIPTKMFIHPARLVSHLRDAAHLGVTGTASADWAAVRARVFGRIDSISQAGEQYRASGEPNVSLVRERVRFVDESTLVTASGRRLRGRALVIGAGSRPRELRVLPFGPRVISSDDALRLETLPERITIIGGGVVASEFASLYHGFGAKVTQLVRSTVLSSLDADIRATFVAQAGAQWDIREHHDVVDATIPDDATSPIRLVCNTGDVLETDLVLVASGRVPNSDRLGTEVAGFDQELNGRLVVDAHQRVLRAGQALPNVFAMGDIANPHQLKHVANHEARVVAENLRRTLVATSDNEELVSNTLSPVPLAVFSTPEIASFGATLTEARDAGIDAVEVRQDYGGTAWGWALEDQHHFAKLVVDRVQGQILGAHIIGPDAAILLQPLVQAAAFNMPVQGLARGQYWPHPAATEIIENLLLNAKEECNA</sequence>